<proteinExistence type="inferred from homology"/>
<evidence type="ECO:0000259" key="3">
    <source>
        <dbReference type="Pfam" id="PF07732"/>
    </source>
</evidence>
<dbReference type="GO" id="GO:0016491">
    <property type="term" value="F:oxidoreductase activity"/>
    <property type="evidence" value="ECO:0007669"/>
    <property type="project" value="TreeGrafter"/>
</dbReference>
<dbReference type="FunFam" id="2.60.40.420:FF:000062">
    <property type="entry name" value="Laccase"/>
    <property type="match status" value="1"/>
</dbReference>
<name>A0AAW2KV87_SESRA</name>
<feature type="domain" description="Plastocyanin-like" evidence="3">
    <location>
        <begin position="36"/>
        <end position="149"/>
    </location>
</feature>
<gene>
    <name evidence="4" type="ORF">Sradi_5930300</name>
</gene>
<feature type="chain" id="PRO_5043833968" evidence="2">
    <location>
        <begin position="24"/>
        <end position="326"/>
    </location>
</feature>
<dbReference type="InterPro" id="IPR034288">
    <property type="entry name" value="CuRO_1_LCC"/>
</dbReference>
<dbReference type="Pfam" id="PF07732">
    <property type="entry name" value="Cu-oxidase_3"/>
    <property type="match status" value="1"/>
</dbReference>
<dbReference type="InterPro" id="IPR011707">
    <property type="entry name" value="Cu-oxidase-like_N"/>
</dbReference>
<evidence type="ECO:0000256" key="1">
    <source>
        <dbReference type="ARBA" id="ARBA00010609"/>
    </source>
</evidence>
<dbReference type="SUPFAM" id="SSF49503">
    <property type="entry name" value="Cupredoxins"/>
    <property type="match status" value="1"/>
</dbReference>
<sequence length="326" mass="36789">MISYKLLAFATTILCLLVELALSKHSGITRHYKFDIKMQNVTRLCQTKSIVTVNGQFPGPTITAREGDRLLVKVVNNVQYNVSIHWHGVRQLRSGWADGPAYITQCPIQTGQSYVYKFHHYWPKGNVIWHAHISWLRVTLYGPIIILPKRGVPYPFPQPHKEVPIVFGEWWKADTETIINQALQTGGAPNILMPSPLMACQDLVQLFSQRYLQTKGEAGKNIHTTNVLLKTKNHHPNVTFLMAARPYATGPAAFDNSTTSGILEYHLPSNSTKKTNKLPLLKPSLPIFNDTPFATNFNKKLRSLANSNFPAKVPQSVDRRFFFTVG</sequence>
<feature type="signal peptide" evidence="2">
    <location>
        <begin position="1"/>
        <end position="23"/>
    </location>
</feature>
<dbReference type="Gene3D" id="2.60.40.420">
    <property type="entry name" value="Cupredoxins - blue copper proteins"/>
    <property type="match status" value="1"/>
</dbReference>
<organism evidence="4">
    <name type="scientific">Sesamum radiatum</name>
    <name type="common">Black benniseed</name>
    <dbReference type="NCBI Taxonomy" id="300843"/>
    <lineage>
        <taxon>Eukaryota</taxon>
        <taxon>Viridiplantae</taxon>
        <taxon>Streptophyta</taxon>
        <taxon>Embryophyta</taxon>
        <taxon>Tracheophyta</taxon>
        <taxon>Spermatophyta</taxon>
        <taxon>Magnoliopsida</taxon>
        <taxon>eudicotyledons</taxon>
        <taxon>Gunneridae</taxon>
        <taxon>Pentapetalae</taxon>
        <taxon>asterids</taxon>
        <taxon>lamiids</taxon>
        <taxon>Lamiales</taxon>
        <taxon>Pedaliaceae</taxon>
        <taxon>Sesamum</taxon>
    </lineage>
</organism>
<reference evidence="4" key="1">
    <citation type="submission" date="2020-06" db="EMBL/GenBank/DDBJ databases">
        <authorList>
            <person name="Li T."/>
            <person name="Hu X."/>
            <person name="Zhang T."/>
            <person name="Song X."/>
            <person name="Zhang H."/>
            <person name="Dai N."/>
            <person name="Sheng W."/>
            <person name="Hou X."/>
            <person name="Wei L."/>
        </authorList>
    </citation>
    <scope>NUCLEOTIDE SEQUENCE</scope>
    <source>
        <strain evidence="4">G02</strain>
        <tissue evidence="4">Leaf</tissue>
    </source>
</reference>
<dbReference type="InterPro" id="IPR008972">
    <property type="entry name" value="Cupredoxin"/>
</dbReference>
<accession>A0AAW2KV87</accession>
<reference evidence="4" key="2">
    <citation type="journal article" date="2024" name="Plant">
        <title>Genomic evolution and insights into agronomic trait innovations of Sesamum species.</title>
        <authorList>
            <person name="Miao H."/>
            <person name="Wang L."/>
            <person name="Qu L."/>
            <person name="Liu H."/>
            <person name="Sun Y."/>
            <person name="Le M."/>
            <person name="Wang Q."/>
            <person name="Wei S."/>
            <person name="Zheng Y."/>
            <person name="Lin W."/>
            <person name="Duan Y."/>
            <person name="Cao H."/>
            <person name="Xiong S."/>
            <person name="Wang X."/>
            <person name="Wei L."/>
            <person name="Li C."/>
            <person name="Ma Q."/>
            <person name="Ju M."/>
            <person name="Zhao R."/>
            <person name="Li G."/>
            <person name="Mu C."/>
            <person name="Tian Q."/>
            <person name="Mei H."/>
            <person name="Zhang T."/>
            <person name="Gao T."/>
            <person name="Zhang H."/>
        </authorList>
    </citation>
    <scope>NUCLEOTIDE SEQUENCE</scope>
    <source>
        <strain evidence="4">G02</strain>
    </source>
</reference>
<dbReference type="InterPro" id="IPR045087">
    <property type="entry name" value="Cu-oxidase_fam"/>
</dbReference>
<comment type="similarity">
    <text evidence="1">Belongs to the multicopper oxidase family.</text>
</comment>
<dbReference type="CDD" id="cd13849">
    <property type="entry name" value="CuRO_1_LCC_plant"/>
    <property type="match status" value="1"/>
</dbReference>
<evidence type="ECO:0000313" key="4">
    <source>
        <dbReference type="EMBL" id="KAL0309880.1"/>
    </source>
</evidence>
<dbReference type="GO" id="GO:0005507">
    <property type="term" value="F:copper ion binding"/>
    <property type="evidence" value="ECO:0007669"/>
    <property type="project" value="InterPro"/>
</dbReference>
<dbReference type="PANTHER" id="PTHR11709:SF522">
    <property type="entry name" value="LACCASE-4"/>
    <property type="match status" value="1"/>
</dbReference>
<dbReference type="EMBL" id="JACGWJ010000027">
    <property type="protein sequence ID" value="KAL0309880.1"/>
    <property type="molecule type" value="Genomic_DNA"/>
</dbReference>
<evidence type="ECO:0000256" key="2">
    <source>
        <dbReference type="SAM" id="SignalP"/>
    </source>
</evidence>
<keyword evidence="2" id="KW-0732">Signal</keyword>
<comment type="caution">
    <text evidence="4">The sequence shown here is derived from an EMBL/GenBank/DDBJ whole genome shotgun (WGS) entry which is preliminary data.</text>
</comment>
<dbReference type="PANTHER" id="PTHR11709">
    <property type="entry name" value="MULTI-COPPER OXIDASE"/>
    <property type="match status" value="1"/>
</dbReference>
<dbReference type="AlphaFoldDB" id="A0AAW2KV87"/>
<protein>
    <submittedName>
        <fullName evidence="4">Laccase-17</fullName>
    </submittedName>
</protein>